<organism evidence="2 3">
    <name type="scientific">Saguinus oedipus</name>
    <name type="common">Cotton-top tamarin</name>
    <name type="synonym">Oedipomidas oedipus</name>
    <dbReference type="NCBI Taxonomy" id="9490"/>
    <lineage>
        <taxon>Eukaryota</taxon>
        <taxon>Metazoa</taxon>
        <taxon>Chordata</taxon>
        <taxon>Craniata</taxon>
        <taxon>Vertebrata</taxon>
        <taxon>Euteleostomi</taxon>
        <taxon>Mammalia</taxon>
        <taxon>Eutheria</taxon>
        <taxon>Euarchontoglires</taxon>
        <taxon>Primates</taxon>
        <taxon>Haplorrhini</taxon>
        <taxon>Platyrrhini</taxon>
        <taxon>Cebidae</taxon>
        <taxon>Callitrichinae</taxon>
        <taxon>Saguinus</taxon>
    </lineage>
</organism>
<evidence type="ECO:0000313" key="2">
    <source>
        <dbReference type="EMBL" id="KAK2089652.1"/>
    </source>
</evidence>
<evidence type="ECO:0000313" key="3">
    <source>
        <dbReference type="Proteomes" id="UP001266305"/>
    </source>
</evidence>
<dbReference type="EMBL" id="JASSZA010000018">
    <property type="protein sequence ID" value="KAK2089652.1"/>
    <property type="molecule type" value="Genomic_DNA"/>
</dbReference>
<comment type="caution">
    <text evidence="2">The sequence shown here is derived from an EMBL/GenBank/DDBJ whole genome shotgun (WGS) entry which is preliminary data.</text>
</comment>
<sequence>MKSEEIPRLQTHSSAVEERPGLATTEEENSAVQCDSREVWIQAESWLLCRDLACWPTQKDDRLRQDLEVSSFIAQAPPGMKIASDEPVYLDTVIHLFPS</sequence>
<proteinExistence type="predicted"/>
<feature type="region of interest" description="Disordered" evidence="1">
    <location>
        <begin position="1"/>
        <end position="30"/>
    </location>
</feature>
<name>A0ABQ9TXX4_SAGOE</name>
<accession>A0ABQ9TXX4</accession>
<keyword evidence="3" id="KW-1185">Reference proteome</keyword>
<dbReference type="Proteomes" id="UP001266305">
    <property type="component" value="Unassembled WGS sequence"/>
</dbReference>
<gene>
    <name evidence="2" type="ORF">P7K49_032318</name>
</gene>
<evidence type="ECO:0000256" key="1">
    <source>
        <dbReference type="SAM" id="MobiDB-lite"/>
    </source>
</evidence>
<reference evidence="2 3" key="1">
    <citation type="submission" date="2023-05" db="EMBL/GenBank/DDBJ databases">
        <title>B98-5 Cell Line De Novo Hybrid Assembly: An Optical Mapping Approach.</title>
        <authorList>
            <person name="Kananen K."/>
            <person name="Auerbach J.A."/>
            <person name="Kautto E."/>
            <person name="Blachly J.S."/>
        </authorList>
    </citation>
    <scope>NUCLEOTIDE SEQUENCE [LARGE SCALE GENOMIC DNA]</scope>
    <source>
        <strain evidence="2">B95-8</strain>
        <tissue evidence="2">Cell line</tissue>
    </source>
</reference>
<protein>
    <submittedName>
        <fullName evidence="2">Uncharacterized protein</fullName>
    </submittedName>
</protein>